<dbReference type="EMBL" id="BMLX01000002">
    <property type="protein sequence ID" value="GGP21893.1"/>
    <property type="molecule type" value="Genomic_DNA"/>
</dbReference>
<evidence type="ECO:0000259" key="2">
    <source>
        <dbReference type="Pfam" id="PF14461"/>
    </source>
</evidence>
<dbReference type="Proteomes" id="UP000637267">
    <property type="component" value="Unassembled WGS sequence"/>
</dbReference>
<dbReference type="InterPro" id="IPR035985">
    <property type="entry name" value="Ubiquitin-activating_enz"/>
</dbReference>
<comment type="caution">
    <text evidence="3">The sequence shown here is derived from an EMBL/GenBank/DDBJ whole genome shotgun (WGS) entry which is preliminary data.</text>
</comment>
<dbReference type="Pfam" id="PF14461">
    <property type="entry name" value="Prok-E2_B"/>
    <property type="match status" value="1"/>
</dbReference>
<dbReference type="InterPro" id="IPR045886">
    <property type="entry name" value="ThiF/MoeB/HesA"/>
</dbReference>
<dbReference type="InterPro" id="IPR032701">
    <property type="entry name" value="Prok-E2_B_dom"/>
</dbReference>
<dbReference type="SUPFAM" id="SSF69572">
    <property type="entry name" value="Activating enzymes of the ubiquitin-like proteins"/>
    <property type="match status" value="1"/>
</dbReference>
<proteinExistence type="predicted"/>
<dbReference type="Pfam" id="PF00899">
    <property type="entry name" value="ThiF"/>
    <property type="match status" value="1"/>
</dbReference>
<feature type="domain" description="THIF-type NAD/FAD binding fold" evidence="1">
    <location>
        <begin position="304"/>
        <end position="451"/>
    </location>
</feature>
<dbReference type="PANTHER" id="PTHR43267">
    <property type="entry name" value="TRNA THREONYLCARBAMOYLADENOSINE DEHYDRATASE"/>
    <property type="match status" value="1"/>
</dbReference>
<name>A0ABQ2P9W0_9NEIS</name>
<dbReference type="InterPro" id="IPR000594">
    <property type="entry name" value="ThiF_NAD_FAD-bd"/>
</dbReference>
<accession>A0ABQ2P9W0</accession>
<feature type="domain" description="Prokaryotic E2 family B" evidence="2">
    <location>
        <begin position="44"/>
        <end position="137"/>
    </location>
</feature>
<gene>
    <name evidence="3" type="ORF">GCM10010970_22730</name>
</gene>
<evidence type="ECO:0008006" key="5">
    <source>
        <dbReference type="Google" id="ProtNLM"/>
    </source>
</evidence>
<organism evidence="3 4">
    <name type="scientific">Silvimonas iriomotensis</name>
    <dbReference type="NCBI Taxonomy" id="449662"/>
    <lineage>
        <taxon>Bacteria</taxon>
        <taxon>Pseudomonadati</taxon>
        <taxon>Pseudomonadota</taxon>
        <taxon>Betaproteobacteria</taxon>
        <taxon>Neisseriales</taxon>
        <taxon>Chitinibacteraceae</taxon>
        <taxon>Silvimonas</taxon>
    </lineage>
</organism>
<protein>
    <recommendedName>
        <fullName evidence="5">THIF-type NAD/FAD binding fold domain-containing protein</fullName>
    </recommendedName>
</protein>
<reference evidence="4" key="1">
    <citation type="journal article" date="2019" name="Int. J. Syst. Evol. Microbiol.">
        <title>The Global Catalogue of Microorganisms (GCM) 10K type strain sequencing project: providing services to taxonomists for standard genome sequencing and annotation.</title>
        <authorList>
            <consortium name="The Broad Institute Genomics Platform"/>
            <consortium name="The Broad Institute Genome Sequencing Center for Infectious Disease"/>
            <person name="Wu L."/>
            <person name="Ma J."/>
        </authorList>
    </citation>
    <scope>NUCLEOTIDE SEQUENCE [LARGE SCALE GENOMIC DNA]</scope>
    <source>
        <strain evidence="4">CGMCC 1.8859</strain>
    </source>
</reference>
<sequence>MFPSIIEKIDSLLSSHGFSRERDQESFARARVWVLNDIDWCEHRMPLRLVLPGSFPADPAELFINNEWCLKLPHVEGNGHLCLGTFVDGIDFDQPELAIKRVLDQFEDFLLKCADPQWVNAEFHNERESYWLRHMDMAIPAQLKPPPDLWLQLPRVPEIAACVMPARKLKGRKISFAAPSEENLTELVERYDWEIDKQVAGAALVLYLPEGVPWTPQSWPTTFKQLDDLFIQHAGTSASIAAWLGRKRWTHDVPMYAAVVQGAATCGWYLYQHTWVPRPVPELRPVRVGRIDRTWALCRDHQIDKLDMLSEKRVTIFGAGSVGGALAEALARAGVGGIDLVDTQLFEAENVSRHILGIADARRVKVTRIKAKLQRDIPGINVHAWCLDACTWLRSNAAKARSDIIVDCTGETSVRLALAQYQDAEGLLLARMNVWTEPYGAAGHVVVVTGKDVWPLTDPVDDKVNVARWPADTRVELPGCGHGFHEYGLSDIAPLIGIATAAVLEQLDKPDTTSRVLSHVRRPDFFLGKAPGIKLNREYHFEDGEEAKTLRCDLQKMLYGGKLT</sequence>
<dbReference type="Gene3D" id="3.40.50.720">
    <property type="entry name" value="NAD(P)-binding Rossmann-like Domain"/>
    <property type="match status" value="1"/>
</dbReference>
<evidence type="ECO:0000313" key="4">
    <source>
        <dbReference type="Proteomes" id="UP000637267"/>
    </source>
</evidence>
<evidence type="ECO:0000259" key="1">
    <source>
        <dbReference type="Pfam" id="PF00899"/>
    </source>
</evidence>
<dbReference type="PANTHER" id="PTHR43267:SF1">
    <property type="entry name" value="TRNA THREONYLCARBAMOYLADENOSINE DEHYDRATASE"/>
    <property type="match status" value="1"/>
</dbReference>
<evidence type="ECO:0000313" key="3">
    <source>
        <dbReference type="EMBL" id="GGP21893.1"/>
    </source>
</evidence>
<keyword evidence="4" id="KW-1185">Reference proteome</keyword>